<accession>A0ACB9C495</accession>
<comment type="caution">
    <text evidence="1">The sequence shown here is derived from an EMBL/GenBank/DDBJ whole genome shotgun (WGS) entry which is preliminary data.</text>
</comment>
<dbReference type="Proteomes" id="UP001055879">
    <property type="component" value="Linkage Group LG05"/>
</dbReference>
<organism evidence="1 2">
    <name type="scientific">Arctium lappa</name>
    <name type="common">Greater burdock</name>
    <name type="synonym">Lappa major</name>
    <dbReference type="NCBI Taxonomy" id="4217"/>
    <lineage>
        <taxon>Eukaryota</taxon>
        <taxon>Viridiplantae</taxon>
        <taxon>Streptophyta</taxon>
        <taxon>Embryophyta</taxon>
        <taxon>Tracheophyta</taxon>
        <taxon>Spermatophyta</taxon>
        <taxon>Magnoliopsida</taxon>
        <taxon>eudicotyledons</taxon>
        <taxon>Gunneridae</taxon>
        <taxon>Pentapetalae</taxon>
        <taxon>asterids</taxon>
        <taxon>campanulids</taxon>
        <taxon>Asterales</taxon>
        <taxon>Asteraceae</taxon>
        <taxon>Carduoideae</taxon>
        <taxon>Cardueae</taxon>
        <taxon>Arctiinae</taxon>
        <taxon>Arctium</taxon>
    </lineage>
</organism>
<evidence type="ECO:0000313" key="2">
    <source>
        <dbReference type="Proteomes" id="UP001055879"/>
    </source>
</evidence>
<keyword evidence="2" id="KW-1185">Reference proteome</keyword>
<evidence type="ECO:0000313" key="1">
    <source>
        <dbReference type="EMBL" id="KAI3729083.1"/>
    </source>
</evidence>
<reference evidence="2" key="1">
    <citation type="journal article" date="2022" name="Mol. Ecol. Resour.">
        <title>The genomes of chicory, endive, great burdock and yacon provide insights into Asteraceae palaeo-polyploidization history and plant inulin production.</title>
        <authorList>
            <person name="Fan W."/>
            <person name="Wang S."/>
            <person name="Wang H."/>
            <person name="Wang A."/>
            <person name="Jiang F."/>
            <person name="Liu H."/>
            <person name="Zhao H."/>
            <person name="Xu D."/>
            <person name="Zhang Y."/>
        </authorList>
    </citation>
    <scope>NUCLEOTIDE SEQUENCE [LARGE SCALE GENOMIC DNA]</scope>
    <source>
        <strain evidence="2">cv. Niubang</strain>
    </source>
</reference>
<reference evidence="1 2" key="2">
    <citation type="journal article" date="2022" name="Mol. Ecol. Resour.">
        <title>The genomes of chicory, endive, great burdock and yacon provide insights into Asteraceae paleo-polyploidization history and plant inulin production.</title>
        <authorList>
            <person name="Fan W."/>
            <person name="Wang S."/>
            <person name="Wang H."/>
            <person name="Wang A."/>
            <person name="Jiang F."/>
            <person name="Liu H."/>
            <person name="Zhao H."/>
            <person name="Xu D."/>
            <person name="Zhang Y."/>
        </authorList>
    </citation>
    <scope>NUCLEOTIDE SEQUENCE [LARGE SCALE GENOMIC DNA]</scope>
    <source>
        <strain evidence="2">cv. Niubang</strain>
    </source>
</reference>
<gene>
    <name evidence="1" type="ORF">L6452_17731</name>
</gene>
<proteinExistence type="predicted"/>
<name>A0ACB9C495_ARCLA</name>
<sequence length="89" mass="10224">MCCKSSCKVTDIKDLPACHFCFDKAFEKFNDMCNATWKRVEGTYCQAYTSITSTMKLLMDRGECCFLLVETGFRDNLAPSSLSRTDYRM</sequence>
<dbReference type="EMBL" id="CM042051">
    <property type="protein sequence ID" value="KAI3729083.1"/>
    <property type="molecule type" value="Genomic_DNA"/>
</dbReference>
<protein>
    <submittedName>
        <fullName evidence="1">Uncharacterized protein</fullName>
    </submittedName>
</protein>